<evidence type="ECO:0000313" key="3">
    <source>
        <dbReference type="Proteomes" id="UP000243451"/>
    </source>
</evidence>
<dbReference type="InterPro" id="IPR036291">
    <property type="entry name" value="NAD(P)-bd_dom_sf"/>
</dbReference>
<dbReference type="InterPro" id="IPR016040">
    <property type="entry name" value="NAD(P)-bd_dom"/>
</dbReference>
<evidence type="ECO:0000313" key="2">
    <source>
        <dbReference type="EMBL" id="POB06209.1"/>
    </source>
</evidence>
<dbReference type="Pfam" id="PF13460">
    <property type="entry name" value="NAD_binding_10"/>
    <property type="match status" value="1"/>
</dbReference>
<dbReference type="OrthoDB" id="9803892at2"/>
<dbReference type="AlphaFoldDB" id="A0A2P4EZN6"/>
<protein>
    <submittedName>
        <fullName evidence="2">Oxidoreductase</fullName>
    </submittedName>
</protein>
<dbReference type="EMBL" id="PPSK01000001">
    <property type="protein sequence ID" value="POB06209.1"/>
    <property type="molecule type" value="Genomic_DNA"/>
</dbReference>
<dbReference type="Proteomes" id="UP000243451">
    <property type="component" value="Unassembled WGS sequence"/>
</dbReference>
<accession>A0A2P4EZN6</accession>
<evidence type="ECO:0000259" key="1">
    <source>
        <dbReference type="Pfam" id="PF13460"/>
    </source>
</evidence>
<dbReference type="Gene3D" id="3.40.50.720">
    <property type="entry name" value="NAD(P)-binding Rossmann-like Domain"/>
    <property type="match status" value="1"/>
</dbReference>
<dbReference type="PANTHER" id="PTHR15020:SF50">
    <property type="entry name" value="UPF0659 PROTEIN YMR090W"/>
    <property type="match status" value="1"/>
</dbReference>
<dbReference type="PANTHER" id="PTHR15020">
    <property type="entry name" value="FLAVIN REDUCTASE-RELATED"/>
    <property type="match status" value="1"/>
</dbReference>
<dbReference type="CDD" id="cd05243">
    <property type="entry name" value="SDR_a5"/>
    <property type="match status" value="1"/>
</dbReference>
<gene>
    <name evidence="2" type="ORF">C1949_00215</name>
</gene>
<proteinExistence type="predicted"/>
<reference evidence="2 3" key="1">
    <citation type="submission" date="2018-01" db="EMBL/GenBank/DDBJ databases">
        <title>Draft genome of the type strain Pseudomonas oceani DSM 100277 isolated from the deep water in Okinawa trough, northwestern Pacific Ocean.</title>
        <authorList>
            <person name="Gomila M."/>
            <person name="Mulet M."/>
            <person name="Garcia-Valdes E."/>
            <person name="Lalucat J."/>
        </authorList>
    </citation>
    <scope>NUCLEOTIDE SEQUENCE [LARGE SCALE GENOMIC DNA]</scope>
    <source>
        <strain evidence="2 3">DSM 100277</strain>
    </source>
</reference>
<name>A0A2P4EZN6_9GAMM</name>
<dbReference type="SUPFAM" id="SSF51735">
    <property type="entry name" value="NAD(P)-binding Rossmann-fold domains"/>
    <property type="match status" value="1"/>
</dbReference>
<organism evidence="2 3">
    <name type="scientific">Halopseudomonas oceani</name>
    <dbReference type="NCBI Taxonomy" id="1708783"/>
    <lineage>
        <taxon>Bacteria</taxon>
        <taxon>Pseudomonadati</taxon>
        <taxon>Pseudomonadota</taxon>
        <taxon>Gammaproteobacteria</taxon>
        <taxon>Pseudomonadales</taxon>
        <taxon>Pseudomonadaceae</taxon>
        <taxon>Halopseudomonas</taxon>
    </lineage>
</organism>
<keyword evidence="3" id="KW-1185">Reference proteome</keyword>
<dbReference type="RefSeq" id="WP_104736469.1">
    <property type="nucleotide sequence ID" value="NZ_BMHR01000002.1"/>
</dbReference>
<feature type="domain" description="NAD(P)-binding" evidence="1">
    <location>
        <begin position="8"/>
        <end position="186"/>
    </location>
</feature>
<comment type="caution">
    <text evidence="2">The sequence shown here is derived from an EMBL/GenBank/DDBJ whole genome shotgun (WGS) entry which is preliminary data.</text>
</comment>
<sequence>MSKTLVIGSTGQIGLQLMPLLQQAGLNVVALTRNPGKLAGIDGLEIIEGDLESDFEQAFVGCERVIFTAGSGASTGADKTLLVDLWAARKAVDYALKHHLKHFVMVSSRGADNPDRGNSPIKPYLVAKCFADEYLQRSGVPYTILRPGRLTDAAATGCITTRRPEEAERQHITRADTARIIAHVVKTGQSRNTIYELYQGDTPFTDLIA</sequence>